<dbReference type="InterPro" id="IPR000771">
    <property type="entry name" value="FBA_II"/>
</dbReference>
<name>A0A533Q8J1_9BACT</name>
<dbReference type="GO" id="GO:0008270">
    <property type="term" value="F:zinc ion binding"/>
    <property type="evidence" value="ECO:0007669"/>
    <property type="project" value="InterPro"/>
</dbReference>
<dbReference type="GO" id="GO:0016832">
    <property type="term" value="F:aldehyde-lyase activity"/>
    <property type="evidence" value="ECO:0007669"/>
    <property type="project" value="InterPro"/>
</dbReference>
<dbReference type="Gene3D" id="3.20.20.70">
    <property type="entry name" value="Aldolase class I"/>
    <property type="match status" value="1"/>
</dbReference>
<protein>
    <recommendedName>
        <fullName evidence="3">Aldolase</fullName>
    </recommendedName>
</protein>
<organism evidence="1 2">
    <name type="scientific">Candidatus Jettenia ecosi</name>
    <dbReference type="NCBI Taxonomy" id="2494326"/>
    <lineage>
        <taxon>Bacteria</taxon>
        <taxon>Pseudomonadati</taxon>
        <taxon>Planctomycetota</taxon>
        <taxon>Candidatus Brocadiia</taxon>
        <taxon>Candidatus Brocadiales</taxon>
        <taxon>Candidatus Brocadiaceae</taxon>
        <taxon>Candidatus Jettenia</taxon>
    </lineage>
</organism>
<sequence length="464" mass="51868">MLYRIEEDLLNDLKGVVDIQKTGTIKILDSDALRNKKIDTIVYNAVFNKDGAMKDICRWLIRTAGNKLSVVSSSIQSLYEAMGKKQYKGFTVPAINIRGLTYDVARSVFRAAKKNHAGAFIFEIARSEIGYADQRPSEYASVILAAAIKEGYEGPVFIQGDHFQINAKKYEKDRDAEIKTVKGLIKEAIEAGFYNIDIDTSTLVDLSKPNITEQQRLNFEFAAEFTAYIRTLEPKGITISIGGEIGEVGKKNSTIEELTAFMDGYNSTLIAKGKGLKGISKISVQTGTSHGGVPLPDGTIAKVKLDFDTLRDLSRVARDRYGLSGAVQHGASTLPSDAFDKFPETGTAEVHLATEFQNMIYESSSFPGDFKNDIYEFLKKNCVADRKEGETDEQFIYKTRKMGFGPFKERFWNLPSDVKNKIGEELEAKFEFLFKKLNIIHSKEIIHKTIKPIEVQLTNPITLQ</sequence>
<evidence type="ECO:0008006" key="3">
    <source>
        <dbReference type="Google" id="ProtNLM"/>
    </source>
</evidence>
<dbReference type="InterPro" id="IPR013785">
    <property type="entry name" value="Aldolase_TIM"/>
</dbReference>
<comment type="caution">
    <text evidence="1">The sequence shown here is derived from an EMBL/GenBank/DDBJ whole genome shotgun (WGS) entry which is preliminary data.</text>
</comment>
<dbReference type="GO" id="GO:0005975">
    <property type="term" value="P:carbohydrate metabolic process"/>
    <property type="evidence" value="ECO:0007669"/>
    <property type="project" value="InterPro"/>
</dbReference>
<dbReference type="AlphaFoldDB" id="A0A533Q8J1"/>
<dbReference type="InterPro" id="IPR050246">
    <property type="entry name" value="Class_II_FBP_aldolase"/>
</dbReference>
<proteinExistence type="predicted"/>
<evidence type="ECO:0000313" key="1">
    <source>
        <dbReference type="EMBL" id="TLD40974.1"/>
    </source>
</evidence>
<dbReference type="PANTHER" id="PTHR30304">
    <property type="entry name" value="D-TAGATOSE-1,6-BISPHOSPHATE ALDOLASE"/>
    <property type="match status" value="1"/>
</dbReference>
<gene>
    <name evidence="1" type="ORF">JETT_2774</name>
</gene>
<dbReference type="PANTHER" id="PTHR30304:SF0">
    <property type="entry name" value="D-TAGATOSE-1,6-BISPHOSPHATE ALDOLASE SUBUNIT GATY-RELATED"/>
    <property type="match status" value="1"/>
</dbReference>
<dbReference type="EMBL" id="SULG01000069">
    <property type="protein sequence ID" value="TLD40974.1"/>
    <property type="molecule type" value="Genomic_DNA"/>
</dbReference>
<accession>A0A533Q8J1</accession>
<reference evidence="1 2" key="1">
    <citation type="submission" date="2019-04" db="EMBL/GenBank/DDBJ databases">
        <title>Genome of a novel bacterium Candidatus Jettenia ecosi reconstructed from metagenome of an anammox bioreactor.</title>
        <authorList>
            <person name="Mardanov A.V."/>
            <person name="Beletsky A.V."/>
            <person name="Ravin N.V."/>
            <person name="Botchkova E.A."/>
            <person name="Litti Y.V."/>
            <person name="Nozhevnikova A.N."/>
        </authorList>
    </citation>
    <scope>NUCLEOTIDE SEQUENCE [LARGE SCALE GENOMIC DNA]</scope>
    <source>
        <strain evidence="1">J2</strain>
    </source>
</reference>
<evidence type="ECO:0000313" key="2">
    <source>
        <dbReference type="Proteomes" id="UP000319783"/>
    </source>
</evidence>
<dbReference type="Pfam" id="PF01116">
    <property type="entry name" value="F_bP_aldolase"/>
    <property type="match status" value="1"/>
</dbReference>
<dbReference type="Proteomes" id="UP000319783">
    <property type="component" value="Unassembled WGS sequence"/>
</dbReference>
<dbReference type="SUPFAM" id="SSF51569">
    <property type="entry name" value="Aldolase"/>
    <property type="match status" value="1"/>
</dbReference>